<evidence type="ECO:0000313" key="11">
    <source>
        <dbReference type="EMBL" id="GBF92541.1"/>
    </source>
</evidence>
<proteinExistence type="inferred from homology"/>
<evidence type="ECO:0000256" key="1">
    <source>
        <dbReference type="ARBA" id="ARBA00004141"/>
    </source>
</evidence>
<keyword evidence="4 10" id="KW-0812">Transmembrane</keyword>
<gene>
    <name evidence="11" type="ORF">Rsub_05155</name>
</gene>
<evidence type="ECO:0000256" key="5">
    <source>
        <dbReference type="ARBA" id="ARBA00022741"/>
    </source>
</evidence>
<dbReference type="InParanoid" id="A0A2V0NY30"/>
<keyword evidence="6" id="KW-0067">ATP-binding</keyword>
<organism evidence="11 12">
    <name type="scientific">Raphidocelis subcapitata</name>
    <dbReference type="NCBI Taxonomy" id="307507"/>
    <lineage>
        <taxon>Eukaryota</taxon>
        <taxon>Viridiplantae</taxon>
        <taxon>Chlorophyta</taxon>
        <taxon>core chlorophytes</taxon>
        <taxon>Chlorophyceae</taxon>
        <taxon>CS clade</taxon>
        <taxon>Sphaeropleales</taxon>
        <taxon>Selenastraceae</taxon>
        <taxon>Raphidocelis</taxon>
    </lineage>
</organism>
<feature type="transmembrane region" description="Helical" evidence="10">
    <location>
        <begin position="396"/>
        <end position="417"/>
    </location>
</feature>
<feature type="transmembrane region" description="Helical" evidence="10">
    <location>
        <begin position="251"/>
        <end position="275"/>
    </location>
</feature>
<evidence type="ECO:0000256" key="9">
    <source>
        <dbReference type="SAM" id="MobiDB-lite"/>
    </source>
</evidence>
<keyword evidence="7 10" id="KW-1133">Transmembrane helix</keyword>
<dbReference type="EMBL" id="BDRX01000033">
    <property type="protein sequence ID" value="GBF92541.1"/>
    <property type="molecule type" value="Genomic_DNA"/>
</dbReference>
<evidence type="ECO:0000256" key="3">
    <source>
        <dbReference type="ARBA" id="ARBA00022448"/>
    </source>
</evidence>
<comment type="caution">
    <text evidence="11">The sequence shown here is derived from an EMBL/GenBank/DDBJ whole genome shotgun (WGS) entry which is preliminary data.</text>
</comment>
<evidence type="ECO:0000256" key="8">
    <source>
        <dbReference type="ARBA" id="ARBA00023136"/>
    </source>
</evidence>
<evidence type="ECO:0000256" key="2">
    <source>
        <dbReference type="ARBA" id="ARBA00005931"/>
    </source>
</evidence>
<dbReference type="GO" id="GO:0005524">
    <property type="term" value="F:ATP binding"/>
    <property type="evidence" value="ECO:0007669"/>
    <property type="project" value="UniProtKB-KW"/>
</dbReference>
<dbReference type="AlphaFoldDB" id="A0A2V0NY30"/>
<comment type="similarity">
    <text evidence="2">Belongs to the plant ureide permease (TC 2.A.7.19) family.</text>
</comment>
<dbReference type="GO" id="GO:0016020">
    <property type="term" value="C:membrane"/>
    <property type="evidence" value="ECO:0007669"/>
    <property type="project" value="UniProtKB-SubCell"/>
</dbReference>
<feature type="transmembrane region" description="Helical" evidence="10">
    <location>
        <begin position="84"/>
        <end position="101"/>
    </location>
</feature>
<evidence type="ECO:0000313" key="12">
    <source>
        <dbReference type="Proteomes" id="UP000247498"/>
    </source>
</evidence>
<evidence type="ECO:0000256" key="4">
    <source>
        <dbReference type="ARBA" id="ARBA00022692"/>
    </source>
</evidence>
<reference evidence="11 12" key="1">
    <citation type="journal article" date="2018" name="Sci. Rep.">
        <title>Raphidocelis subcapitata (=Pseudokirchneriella subcapitata) provides an insight into genome evolution and environmental adaptations in the Sphaeropleales.</title>
        <authorList>
            <person name="Suzuki S."/>
            <person name="Yamaguchi H."/>
            <person name="Nakajima N."/>
            <person name="Kawachi M."/>
        </authorList>
    </citation>
    <scope>NUCLEOTIDE SEQUENCE [LARGE SCALE GENOMIC DNA]</scope>
    <source>
        <strain evidence="11 12">NIES-35</strain>
    </source>
</reference>
<evidence type="ECO:0000256" key="6">
    <source>
        <dbReference type="ARBA" id="ARBA00022840"/>
    </source>
</evidence>
<dbReference type="Proteomes" id="UP000247498">
    <property type="component" value="Unassembled WGS sequence"/>
</dbReference>
<name>A0A2V0NY30_9CHLO</name>
<sequence>MLMLHSLGGAIGLMLIGVLLLGTWPAIWNKVEQRGRIPAHTFLDYATSYLVVAVVTALTFGQLGPDGDPPLNFLDQLRQPNGRAVAFAVAGGATLSVGDVAMQYTTALLGLSIGPPLLNATTVVLGVVLTYFLDGGINRPELVFPGMACATLAIALGAAAHALSHRQQQQDAATAAGAVAAGAAKHGPEDSAHAVCGHEEKGGGGGGGPAAAVVCSSGRDVEQAAGPPAEPEAGRAAKKQRRRAIQSNAKWHQGALVALLGGAIYSLFLPAFQIASTDAFRLLPPGTPPPSVWTTNFYFSSGFWVSSLAVNLVLLYIAPLGGRRSSVLGWLRDGDGRALSVLSGVLAAAGDLTQFIGGQAIGFAAAQLVMAYPLVGVIWGQLHFKEHRGPGRAATAARALIAGQVVLYCASIGLLAGSAKLRE</sequence>
<dbReference type="OrthoDB" id="1910534at2759"/>
<feature type="transmembrane region" description="Helical" evidence="10">
    <location>
        <begin position="108"/>
        <end position="132"/>
    </location>
</feature>
<protein>
    <submittedName>
        <fullName evidence="11">Ureide permease-like</fullName>
    </submittedName>
</protein>
<feature type="region of interest" description="Disordered" evidence="9">
    <location>
        <begin position="189"/>
        <end position="241"/>
    </location>
</feature>
<feature type="transmembrane region" description="Helical" evidence="10">
    <location>
        <begin position="6"/>
        <end position="24"/>
    </location>
</feature>
<keyword evidence="8 10" id="KW-0472">Membrane</keyword>
<comment type="subcellular location">
    <subcellularLocation>
        <location evidence="1">Membrane</location>
        <topology evidence="1">Multi-pass membrane protein</topology>
    </subcellularLocation>
</comment>
<dbReference type="GO" id="GO:0005274">
    <property type="term" value="F:allantoin:proton symporter activity"/>
    <property type="evidence" value="ECO:0007669"/>
    <property type="project" value="TreeGrafter"/>
</dbReference>
<dbReference type="PANTHER" id="PTHR31081">
    <property type="entry name" value="UREIDE PERMEASE 1-RELATED-RELATED"/>
    <property type="match status" value="1"/>
</dbReference>
<dbReference type="Pfam" id="PF07168">
    <property type="entry name" value="Ureide_permease"/>
    <property type="match status" value="1"/>
</dbReference>
<feature type="compositionally biased region" description="Basic and acidic residues" evidence="9">
    <location>
        <begin position="189"/>
        <end position="202"/>
    </location>
</feature>
<keyword evidence="5" id="KW-0547">Nucleotide-binding</keyword>
<dbReference type="GO" id="GO:0015505">
    <property type="term" value="F:uracil:monoatomic cation symporter activity"/>
    <property type="evidence" value="ECO:0007669"/>
    <property type="project" value="TreeGrafter"/>
</dbReference>
<feature type="transmembrane region" description="Helical" evidence="10">
    <location>
        <begin position="45"/>
        <end position="64"/>
    </location>
</feature>
<dbReference type="InterPro" id="IPR030189">
    <property type="entry name" value="UPS_plant"/>
</dbReference>
<feature type="transmembrane region" description="Helical" evidence="10">
    <location>
        <begin position="144"/>
        <end position="163"/>
    </location>
</feature>
<evidence type="ECO:0000256" key="10">
    <source>
        <dbReference type="SAM" id="Phobius"/>
    </source>
</evidence>
<feature type="transmembrane region" description="Helical" evidence="10">
    <location>
        <begin position="295"/>
        <end position="317"/>
    </location>
</feature>
<keyword evidence="12" id="KW-1185">Reference proteome</keyword>
<dbReference type="STRING" id="307507.A0A2V0NY30"/>
<dbReference type="InterPro" id="IPR009834">
    <property type="entry name" value="Ureide_permease"/>
</dbReference>
<dbReference type="FunCoup" id="A0A2V0NY30">
    <property type="interactions" value="5"/>
</dbReference>
<accession>A0A2V0NY30</accession>
<feature type="transmembrane region" description="Helical" evidence="10">
    <location>
        <begin position="363"/>
        <end position="384"/>
    </location>
</feature>
<dbReference type="PANTHER" id="PTHR31081:SF5">
    <property type="entry name" value="UREIDE PERMEASE 1-RELATED"/>
    <property type="match status" value="1"/>
</dbReference>
<evidence type="ECO:0000256" key="7">
    <source>
        <dbReference type="ARBA" id="ARBA00022989"/>
    </source>
</evidence>
<keyword evidence="3" id="KW-0813">Transport</keyword>